<feature type="domain" description="DUF306" evidence="1">
    <location>
        <begin position="20"/>
        <end position="135"/>
    </location>
</feature>
<keyword evidence="3" id="KW-1185">Reference proteome</keyword>
<dbReference type="Pfam" id="PF03724">
    <property type="entry name" value="META"/>
    <property type="match status" value="1"/>
</dbReference>
<dbReference type="EMBL" id="LR134355">
    <property type="protein sequence ID" value="VEG47710.1"/>
    <property type="molecule type" value="Genomic_DNA"/>
</dbReference>
<protein>
    <submittedName>
        <fullName evidence="2">Lipoprotein</fullName>
    </submittedName>
</protein>
<dbReference type="InterPro" id="IPR053147">
    <property type="entry name" value="Hsp_HslJ-like"/>
</dbReference>
<evidence type="ECO:0000259" key="1">
    <source>
        <dbReference type="Pfam" id="PF03724"/>
    </source>
</evidence>
<accession>A0A3S4RGD9</accession>
<name>A0A3S4RGD9_MYCCI</name>
<proteinExistence type="predicted"/>
<dbReference type="PANTHER" id="PTHR35535:SF2">
    <property type="entry name" value="DUF306 DOMAIN-CONTAINING PROTEIN"/>
    <property type="match status" value="1"/>
</dbReference>
<dbReference type="AlphaFoldDB" id="A0A3S4RGD9"/>
<reference evidence="2 3" key="1">
    <citation type="submission" date="2018-12" db="EMBL/GenBank/DDBJ databases">
        <authorList>
            <consortium name="Pathogen Informatics"/>
        </authorList>
    </citation>
    <scope>NUCLEOTIDE SEQUENCE [LARGE SCALE GENOMIC DNA]</scope>
    <source>
        <strain evidence="2 3">NCTC10485</strain>
    </source>
</reference>
<evidence type="ECO:0000313" key="2">
    <source>
        <dbReference type="EMBL" id="VEG47710.1"/>
    </source>
</evidence>
<dbReference type="Proteomes" id="UP000282551">
    <property type="component" value="Chromosome"/>
</dbReference>
<evidence type="ECO:0000313" key="3">
    <source>
        <dbReference type="Proteomes" id="UP000282551"/>
    </source>
</evidence>
<gene>
    <name evidence="2" type="ORF">NCTC10485_01996</name>
</gene>
<dbReference type="InterPro" id="IPR038670">
    <property type="entry name" value="HslJ-like_sf"/>
</dbReference>
<keyword evidence="2" id="KW-0449">Lipoprotein</keyword>
<dbReference type="PANTHER" id="PTHR35535">
    <property type="entry name" value="HEAT SHOCK PROTEIN HSLJ"/>
    <property type="match status" value="1"/>
</dbReference>
<dbReference type="Gene3D" id="2.40.128.270">
    <property type="match status" value="1"/>
</dbReference>
<dbReference type="InterPro" id="IPR005184">
    <property type="entry name" value="DUF306_Meta_HslJ"/>
</dbReference>
<organism evidence="2 3">
    <name type="scientific">Mycolicibacterium chitae</name>
    <name type="common">Mycobacterium chitae</name>
    <dbReference type="NCBI Taxonomy" id="1792"/>
    <lineage>
        <taxon>Bacteria</taxon>
        <taxon>Bacillati</taxon>
        <taxon>Actinomycetota</taxon>
        <taxon>Actinomycetes</taxon>
        <taxon>Mycobacteriales</taxon>
        <taxon>Mycobacteriaceae</taxon>
        <taxon>Mycolicibacterium</taxon>
    </lineage>
</organism>
<sequence>MIFLTAVAPLVACGSEAPPRTLTGTSWELVSVQSMADAEATEVPDPTKFTVEFGEDGKAYFQLDCNRGNGSYTAEPSGDGDSGSLTFGPIAVTQMFCPQPSMDQQVTSSLEHVRTYLFAGDQLHLSKLADGGILTWRPA</sequence>